<dbReference type="GO" id="GO:0016853">
    <property type="term" value="F:isomerase activity"/>
    <property type="evidence" value="ECO:0007669"/>
    <property type="project" value="UniProtKB-KW"/>
</dbReference>
<protein>
    <submittedName>
        <fullName evidence="3">Thiol-disulfide isomerase/thioredoxin</fullName>
    </submittedName>
</protein>
<keyword evidence="4" id="KW-1185">Reference proteome</keyword>
<keyword evidence="3" id="KW-0413">Isomerase</keyword>
<evidence type="ECO:0000313" key="4">
    <source>
        <dbReference type="Proteomes" id="UP000248330"/>
    </source>
</evidence>
<dbReference type="InterPro" id="IPR050553">
    <property type="entry name" value="Thioredoxin_ResA/DsbE_sf"/>
</dbReference>
<proteinExistence type="predicted"/>
<dbReference type="EMBL" id="QICN01000003">
    <property type="protein sequence ID" value="PXV69439.1"/>
    <property type="molecule type" value="Genomic_DNA"/>
</dbReference>
<dbReference type="PANTHER" id="PTHR42852">
    <property type="entry name" value="THIOL:DISULFIDE INTERCHANGE PROTEIN DSBE"/>
    <property type="match status" value="1"/>
</dbReference>
<dbReference type="PANTHER" id="PTHR42852:SF17">
    <property type="entry name" value="THIOREDOXIN-LIKE PROTEIN HI_1115"/>
    <property type="match status" value="1"/>
</dbReference>
<name>A0A318EFC5_9GAMM</name>
<dbReference type="InterPro" id="IPR000866">
    <property type="entry name" value="AhpC/TSA"/>
</dbReference>
<evidence type="ECO:0000313" key="3">
    <source>
        <dbReference type="EMBL" id="PXV69439.1"/>
    </source>
</evidence>
<feature type="signal peptide" evidence="1">
    <location>
        <begin position="1"/>
        <end position="27"/>
    </location>
</feature>
<feature type="domain" description="Thioredoxin" evidence="2">
    <location>
        <begin position="25"/>
        <end position="167"/>
    </location>
</feature>
<dbReference type="AlphaFoldDB" id="A0A318EFC5"/>
<sequence>MRARHHTEVLLAAAAALLLTLPAASLAASRAPAWTLKTPDGETVSYPADAQGQPTVLLFWPSWCPYSRALQPYVQDIWEDYRDRGVKLWTINIKENGDPVATMRERGLSFPLLLDGDALIDRYGIERTPWFLVADGQQRIVYLRPADPPSPIDVARDARTALNRLLGERAVPLPETWAPPYDLHLREARPSRLLSDAADNAEWLPWADYYLANVDAQQTVADVAPRGALADGRAAIAAARAVWAEVYGAEQAANQAPFRAFRRGQLWLVAGRAYAGRLGEGFITVLHAEDGRVVQLRESAP</sequence>
<evidence type="ECO:0000256" key="1">
    <source>
        <dbReference type="SAM" id="SignalP"/>
    </source>
</evidence>
<dbReference type="Pfam" id="PF00578">
    <property type="entry name" value="AhpC-TSA"/>
    <property type="match status" value="1"/>
</dbReference>
<dbReference type="Gene3D" id="3.40.30.10">
    <property type="entry name" value="Glutaredoxin"/>
    <property type="match status" value="1"/>
</dbReference>
<dbReference type="InterPro" id="IPR028921">
    <property type="entry name" value="NTF2_fold_dom"/>
</dbReference>
<evidence type="ECO:0000259" key="2">
    <source>
        <dbReference type="PROSITE" id="PS51352"/>
    </source>
</evidence>
<dbReference type="InterPro" id="IPR036249">
    <property type="entry name" value="Thioredoxin-like_sf"/>
</dbReference>
<comment type="caution">
    <text evidence="3">The sequence shown here is derived from an EMBL/GenBank/DDBJ whole genome shotgun (WGS) entry which is preliminary data.</text>
</comment>
<organism evidence="3 4">
    <name type="scientific">Sinimarinibacterium flocculans</name>
    <dbReference type="NCBI Taxonomy" id="985250"/>
    <lineage>
        <taxon>Bacteria</taxon>
        <taxon>Pseudomonadati</taxon>
        <taxon>Pseudomonadota</taxon>
        <taxon>Gammaproteobacteria</taxon>
        <taxon>Nevskiales</taxon>
        <taxon>Nevskiaceae</taxon>
        <taxon>Sinimarinibacterium</taxon>
    </lineage>
</organism>
<dbReference type="Proteomes" id="UP000248330">
    <property type="component" value="Unassembled WGS sequence"/>
</dbReference>
<dbReference type="GO" id="GO:0016209">
    <property type="term" value="F:antioxidant activity"/>
    <property type="evidence" value="ECO:0007669"/>
    <property type="project" value="InterPro"/>
</dbReference>
<dbReference type="CDD" id="cd02966">
    <property type="entry name" value="TlpA_like_family"/>
    <property type="match status" value="1"/>
</dbReference>
<dbReference type="OrthoDB" id="9799347at2"/>
<dbReference type="InterPro" id="IPR013766">
    <property type="entry name" value="Thioredoxin_domain"/>
</dbReference>
<dbReference type="SUPFAM" id="SSF52833">
    <property type="entry name" value="Thioredoxin-like"/>
    <property type="match status" value="1"/>
</dbReference>
<keyword evidence="1" id="KW-0732">Signal</keyword>
<dbReference type="Pfam" id="PF15631">
    <property type="entry name" value="Imm-NTF2-2"/>
    <property type="match status" value="1"/>
</dbReference>
<dbReference type="GO" id="GO:0016491">
    <property type="term" value="F:oxidoreductase activity"/>
    <property type="evidence" value="ECO:0007669"/>
    <property type="project" value="InterPro"/>
</dbReference>
<feature type="chain" id="PRO_5016399494" evidence="1">
    <location>
        <begin position="28"/>
        <end position="301"/>
    </location>
</feature>
<gene>
    <name evidence="3" type="ORF">C8D93_10312</name>
</gene>
<accession>A0A318EFC5</accession>
<reference evidence="3 4" key="1">
    <citation type="submission" date="2018-04" db="EMBL/GenBank/DDBJ databases">
        <title>Genomic Encyclopedia of Type Strains, Phase IV (KMG-IV): sequencing the most valuable type-strain genomes for metagenomic binning, comparative biology and taxonomic classification.</title>
        <authorList>
            <person name="Goeker M."/>
        </authorList>
    </citation>
    <scope>NUCLEOTIDE SEQUENCE [LARGE SCALE GENOMIC DNA]</scope>
    <source>
        <strain evidence="3 4">DSM 104150</strain>
    </source>
</reference>
<dbReference type="PROSITE" id="PS51352">
    <property type="entry name" value="THIOREDOXIN_2"/>
    <property type="match status" value="1"/>
</dbReference>
<dbReference type="RefSeq" id="WP_110264387.1">
    <property type="nucleotide sequence ID" value="NZ_CAKZQT010000021.1"/>
</dbReference>